<dbReference type="GO" id="GO:0009030">
    <property type="term" value="F:thiamine-phosphate kinase activity"/>
    <property type="evidence" value="ECO:0007669"/>
    <property type="project" value="UniProtKB-UniRule"/>
</dbReference>
<dbReference type="GO" id="GO:0009229">
    <property type="term" value="P:thiamine diphosphate biosynthetic process"/>
    <property type="evidence" value="ECO:0007669"/>
    <property type="project" value="UniProtKB-UniRule"/>
</dbReference>
<dbReference type="RefSeq" id="WP_145226068.1">
    <property type="nucleotide sequence ID" value="NZ_VIVQ01000001.1"/>
</dbReference>
<keyword evidence="1" id="KW-0067">ATP-binding</keyword>
<dbReference type="Gene3D" id="3.30.1330.10">
    <property type="entry name" value="PurM-like, N-terminal domain"/>
    <property type="match status" value="1"/>
</dbReference>
<dbReference type="CDD" id="cd02194">
    <property type="entry name" value="ThiL"/>
    <property type="match status" value="1"/>
</dbReference>
<dbReference type="Pfam" id="PF00586">
    <property type="entry name" value="AIRS"/>
    <property type="match status" value="1"/>
</dbReference>
<feature type="binding site" evidence="1">
    <location>
        <begin position="131"/>
        <end position="132"/>
    </location>
    <ligand>
        <name>ATP</name>
        <dbReference type="ChEBI" id="CHEBI:30616"/>
    </ligand>
</feature>
<dbReference type="HAMAP" id="MF_02128">
    <property type="entry name" value="TMP_kinase"/>
    <property type="match status" value="1"/>
</dbReference>
<accession>A0A561E9C0</accession>
<comment type="miscellaneous">
    <text evidence="1">Reaction mechanism of ThiL seems to utilize a direct, inline transfer of the gamma-phosphate of ATP to TMP rather than a phosphorylated enzyme intermediate.</text>
</comment>
<feature type="binding site" evidence="1">
    <location>
        <position position="84"/>
    </location>
    <ligand>
        <name>Mg(2+)</name>
        <dbReference type="ChEBI" id="CHEBI:18420"/>
        <label>2</label>
    </ligand>
</feature>
<keyword evidence="1" id="KW-0479">Metal-binding</keyword>
<keyword evidence="1" id="KW-0460">Magnesium</keyword>
<dbReference type="InterPro" id="IPR010918">
    <property type="entry name" value="PurM-like_C_dom"/>
</dbReference>
<feature type="domain" description="PurM-like C-terminal" evidence="3">
    <location>
        <begin position="164"/>
        <end position="305"/>
    </location>
</feature>
<feature type="binding site" evidence="1">
    <location>
        <position position="55"/>
    </location>
    <ligand>
        <name>Mg(2+)</name>
        <dbReference type="ChEBI" id="CHEBI:18420"/>
        <label>2</label>
    </ligand>
</feature>
<dbReference type="PIRSF" id="PIRSF005303">
    <property type="entry name" value="Thiam_monoph_kin"/>
    <property type="match status" value="1"/>
</dbReference>
<name>A0A561E9C0_9MICO</name>
<dbReference type="GO" id="GO:0005524">
    <property type="term" value="F:ATP binding"/>
    <property type="evidence" value="ECO:0007669"/>
    <property type="project" value="UniProtKB-UniRule"/>
</dbReference>
<feature type="binding site" evidence="1">
    <location>
        <position position="160"/>
    </location>
    <ligand>
        <name>ATP</name>
        <dbReference type="ChEBI" id="CHEBI:30616"/>
    </ligand>
</feature>
<feature type="binding site" evidence="1">
    <location>
        <position position="274"/>
    </location>
    <ligand>
        <name>substrate</name>
    </ligand>
</feature>
<feature type="binding site" evidence="1">
    <location>
        <position position="62"/>
    </location>
    <ligand>
        <name>substrate</name>
    </ligand>
</feature>
<dbReference type="AlphaFoldDB" id="A0A561E9C0"/>
<dbReference type="PANTHER" id="PTHR30270:SF0">
    <property type="entry name" value="THIAMINE-MONOPHOSPHATE KINASE"/>
    <property type="match status" value="1"/>
</dbReference>
<dbReference type="InterPro" id="IPR016188">
    <property type="entry name" value="PurM-like_N"/>
</dbReference>
<reference evidence="4 5" key="1">
    <citation type="submission" date="2019-06" db="EMBL/GenBank/DDBJ databases">
        <title>Sequencing the genomes of 1000 actinobacteria strains.</title>
        <authorList>
            <person name="Klenk H.-P."/>
        </authorList>
    </citation>
    <scope>NUCLEOTIDE SEQUENCE [LARGE SCALE GENOMIC DNA]</scope>
    <source>
        <strain evidence="4 5">DSM 19560</strain>
    </source>
</reference>
<feature type="binding site" evidence="1">
    <location>
        <position position="225"/>
    </location>
    <ligand>
        <name>ATP</name>
        <dbReference type="ChEBI" id="CHEBI:30616"/>
    </ligand>
</feature>
<gene>
    <name evidence="1" type="primary">thiL</name>
    <name evidence="4" type="ORF">BKA23_1028</name>
</gene>
<keyword evidence="1" id="KW-0808">Transferase</keyword>
<evidence type="ECO:0000259" key="2">
    <source>
        <dbReference type="Pfam" id="PF00586"/>
    </source>
</evidence>
<dbReference type="InterPro" id="IPR036921">
    <property type="entry name" value="PurM-like_N_sf"/>
</dbReference>
<dbReference type="EC" id="2.7.4.16" evidence="1"/>
<feature type="binding site" evidence="1">
    <location>
        <position position="226"/>
    </location>
    <ligand>
        <name>Mg(2+)</name>
        <dbReference type="ChEBI" id="CHEBI:18420"/>
        <label>5</label>
    </ligand>
</feature>
<feature type="binding site" evidence="1">
    <location>
        <position position="84"/>
    </location>
    <ligand>
        <name>Mg(2+)</name>
        <dbReference type="ChEBI" id="CHEBI:18420"/>
        <label>4</label>
    </ligand>
</feature>
<dbReference type="OrthoDB" id="9802811at2"/>
<comment type="catalytic activity">
    <reaction evidence="1">
        <text>thiamine phosphate + ATP = thiamine diphosphate + ADP</text>
        <dbReference type="Rhea" id="RHEA:15913"/>
        <dbReference type="ChEBI" id="CHEBI:30616"/>
        <dbReference type="ChEBI" id="CHEBI:37575"/>
        <dbReference type="ChEBI" id="CHEBI:58937"/>
        <dbReference type="ChEBI" id="CHEBI:456216"/>
        <dbReference type="EC" id="2.7.4.16"/>
    </reaction>
</comment>
<dbReference type="InterPro" id="IPR036676">
    <property type="entry name" value="PurM-like_C_sf"/>
</dbReference>
<dbReference type="SUPFAM" id="SSF56042">
    <property type="entry name" value="PurM C-terminal domain-like"/>
    <property type="match status" value="1"/>
</dbReference>
<feature type="binding site" evidence="1">
    <location>
        <position position="39"/>
    </location>
    <ligand>
        <name>Mg(2+)</name>
        <dbReference type="ChEBI" id="CHEBI:18420"/>
        <label>3</label>
    </ligand>
</feature>
<feature type="binding site" evidence="1">
    <location>
        <position position="315"/>
    </location>
    <ligand>
        <name>substrate</name>
    </ligand>
</feature>
<dbReference type="PANTHER" id="PTHR30270">
    <property type="entry name" value="THIAMINE-MONOPHOSPHATE KINASE"/>
    <property type="match status" value="1"/>
</dbReference>
<feature type="binding site" evidence="1">
    <location>
        <position position="223"/>
    </location>
    <ligand>
        <name>Mg(2+)</name>
        <dbReference type="ChEBI" id="CHEBI:18420"/>
        <label>3</label>
    </ligand>
</feature>
<feature type="binding site" evidence="1">
    <location>
        <position position="54"/>
    </location>
    <ligand>
        <name>Mg(2+)</name>
        <dbReference type="ChEBI" id="CHEBI:18420"/>
        <label>1</label>
    </ligand>
</feature>
<keyword evidence="1" id="KW-0547">Nucleotide-binding</keyword>
<dbReference type="GO" id="GO:0000287">
    <property type="term" value="F:magnesium ion binding"/>
    <property type="evidence" value="ECO:0007669"/>
    <property type="project" value="UniProtKB-UniRule"/>
</dbReference>
<feature type="binding site" evidence="1">
    <location>
        <position position="84"/>
    </location>
    <ligand>
        <name>Mg(2+)</name>
        <dbReference type="ChEBI" id="CHEBI:18420"/>
        <label>3</label>
    </ligand>
</feature>
<feature type="binding site" evidence="1">
    <location>
        <position position="55"/>
    </location>
    <ligand>
        <name>Mg(2+)</name>
        <dbReference type="ChEBI" id="CHEBI:18420"/>
        <label>1</label>
    </ligand>
</feature>
<proteinExistence type="inferred from homology"/>
<evidence type="ECO:0000256" key="1">
    <source>
        <dbReference type="HAMAP-Rule" id="MF_02128"/>
    </source>
</evidence>
<protein>
    <recommendedName>
        <fullName evidence="1">Thiamine-monophosphate kinase</fullName>
        <shortName evidence="1">TMP kinase</shortName>
        <shortName evidence="1">Thiamine-phosphate kinase</shortName>
        <ecNumber evidence="1">2.7.4.16</ecNumber>
    </recommendedName>
</protein>
<feature type="domain" description="PurM-like N-terminal" evidence="2">
    <location>
        <begin position="37"/>
        <end position="150"/>
    </location>
</feature>
<dbReference type="Pfam" id="PF02769">
    <property type="entry name" value="AIRS_C"/>
    <property type="match status" value="1"/>
</dbReference>
<keyword evidence="1 4" id="KW-0418">Kinase</keyword>
<feature type="binding site" evidence="1">
    <location>
        <position position="53"/>
    </location>
    <ligand>
        <name>Mg(2+)</name>
        <dbReference type="ChEBI" id="CHEBI:18420"/>
        <label>4</label>
    </ligand>
</feature>
<dbReference type="GO" id="GO:0009228">
    <property type="term" value="P:thiamine biosynthetic process"/>
    <property type="evidence" value="ECO:0007669"/>
    <property type="project" value="UniProtKB-KW"/>
</dbReference>
<keyword evidence="5" id="KW-1185">Reference proteome</keyword>
<dbReference type="InterPro" id="IPR006283">
    <property type="entry name" value="ThiL-like"/>
</dbReference>
<organism evidence="4 5">
    <name type="scientific">Rudaeicoccus suwonensis</name>
    <dbReference type="NCBI Taxonomy" id="657409"/>
    <lineage>
        <taxon>Bacteria</taxon>
        <taxon>Bacillati</taxon>
        <taxon>Actinomycetota</taxon>
        <taxon>Actinomycetes</taxon>
        <taxon>Micrococcales</taxon>
        <taxon>Dermacoccaceae</taxon>
        <taxon>Rudaeicoccus</taxon>
    </lineage>
</organism>
<evidence type="ECO:0000313" key="4">
    <source>
        <dbReference type="EMBL" id="TWE12228.1"/>
    </source>
</evidence>
<comment type="similarity">
    <text evidence="1">Belongs to the thiamine-monophosphate kinase family.</text>
</comment>
<comment type="caution">
    <text evidence="1">Lacks conserved residue(s) required for the propagation of feature annotation.</text>
</comment>
<feature type="binding site" evidence="1">
    <location>
        <position position="132"/>
    </location>
    <ligand>
        <name>Mg(2+)</name>
        <dbReference type="ChEBI" id="CHEBI:18420"/>
        <label>1</label>
    </ligand>
</feature>
<dbReference type="EMBL" id="VIVQ01000001">
    <property type="protein sequence ID" value="TWE12228.1"/>
    <property type="molecule type" value="Genomic_DNA"/>
</dbReference>
<dbReference type="UniPathway" id="UPA00060">
    <property type="reaction ID" value="UER00142"/>
</dbReference>
<comment type="pathway">
    <text evidence="1">Cofactor biosynthesis; thiamine diphosphate biosynthesis; thiamine diphosphate from thiamine phosphate: step 1/1.</text>
</comment>
<evidence type="ECO:0000313" key="5">
    <source>
        <dbReference type="Proteomes" id="UP000318297"/>
    </source>
</evidence>
<dbReference type="Proteomes" id="UP000318297">
    <property type="component" value="Unassembled WGS sequence"/>
</dbReference>
<comment type="function">
    <text evidence="1">Catalyzes the ATP-dependent phosphorylation of thiamine-monophosphate (TMP) to form thiamine-pyrophosphate (TPP), the active form of vitamin B1.</text>
</comment>
<comment type="caution">
    <text evidence="4">The sequence shown here is derived from an EMBL/GenBank/DDBJ whole genome shotgun (WGS) entry which is preliminary data.</text>
</comment>
<feature type="binding site" evidence="1">
    <location>
        <position position="39"/>
    </location>
    <ligand>
        <name>Mg(2+)</name>
        <dbReference type="ChEBI" id="CHEBI:18420"/>
        <label>4</label>
    </ligand>
</feature>
<dbReference type="SUPFAM" id="SSF55326">
    <property type="entry name" value="PurM N-terminal domain-like"/>
    <property type="match status" value="1"/>
</dbReference>
<evidence type="ECO:0000259" key="3">
    <source>
        <dbReference type="Pfam" id="PF02769"/>
    </source>
</evidence>
<sequence>MSAADEPATLGDINEDGLLAGIFPGLPTSDRVLIGPGDDAALLQVRTGATLATTDTMVLNRDWRDEWSTGYDVGHKLVTQNVADVAAMGGRCTGLLVTLVADAATSLTWVRAFNDGLCQAAVDAGTAVLGGDLSSAPVGVRMVSITALGEFEAGVSPVRRSGARVGDVVAVSGGLGRAAAGLLLLQRGREQDAPHLVDFQRRPVTDYAQGPAAARSGATAMLDISDGLVRDAGRIAAASGVLLAIDDAVLRSDVDDLAPYVGDQARQCVLAGGEEHTLLATFPSQSVPAGWRVIGSVEAGSGVTVGGEQHSGGGWDHFSA</sequence>
<dbReference type="NCBIfam" id="TIGR01379">
    <property type="entry name" value="thiL"/>
    <property type="match status" value="1"/>
</dbReference>
<keyword evidence="1" id="KW-0784">Thiamine biosynthesis</keyword>
<dbReference type="Gene3D" id="3.90.650.10">
    <property type="entry name" value="PurM-like C-terminal domain"/>
    <property type="match status" value="1"/>
</dbReference>